<dbReference type="InterPro" id="IPR003313">
    <property type="entry name" value="AraC-bd"/>
</dbReference>
<dbReference type="PANTHER" id="PTHR43280">
    <property type="entry name" value="ARAC-FAMILY TRANSCRIPTIONAL REGULATOR"/>
    <property type="match status" value="1"/>
</dbReference>
<proteinExistence type="predicted"/>
<keyword evidence="6" id="KW-1185">Reference proteome</keyword>
<name>A0ABS4IQE2_9BACL</name>
<dbReference type="PRINTS" id="PR00032">
    <property type="entry name" value="HTHARAC"/>
</dbReference>
<evidence type="ECO:0000313" key="5">
    <source>
        <dbReference type="EMBL" id="MBP1989126.1"/>
    </source>
</evidence>
<dbReference type="Gene3D" id="1.10.10.60">
    <property type="entry name" value="Homeodomain-like"/>
    <property type="match status" value="2"/>
</dbReference>
<dbReference type="InterPro" id="IPR037923">
    <property type="entry name" value="HTH-like"/>
</dbReference>
<evidence type="ECO:0000256" key="1">
    <source>
        <dbReference type="ARBA" id="ARBA00023015"/>
    </source>
</evidence>
<dbReference type="Pfam" id="PF12833">
    <property type="entry name" value="HTH_18"/>
    <property type="match status" value="1"/>
</dbReference>
<keyword evidence="3" id="KW-0804">Transcription</keyword>
<dbReference type="Proteomes" id="UP001519287">
    <property type="component" value="Unassembled WGS sequence"/>
</dbReference>
<organism evidence="5 6">
    <name type="scientific">Paenibacillus eucommiae</name>
    <dbReference type="NCBI Taxonomy" id="1355755"/>
    <lineage>
        <taxon>Bacteria</taxon>
        <taxon>Bacillati</taxon>
        <taxon>Bacillota</taxon>
        <taxon>Bacilli</taxon>
        <taxon>Bacillales</taxon>
        <taxon>Paenibacillaceae</taxon>
        <taxon>Paenibacillus</taxon>
    </lineage>
</organism>
<dbReference type="EMBL" id="JAGGLB010000002">
    <property type="protein sequence ID" value="MBP1989126.1"/>
    <property type="molecule type" value="Genomic_DNA"/>
</dbReference>
<reference evidence="5 6" key="1">
    <citation type="submission" date="2021-03" db="EMBL/GenBank/DDBJ databases">
        <title>Genomic Encyclopedia of Type Strains, Phase IV (KMG-IV): sequencing the most valuable type-strain genomes for metagenomic binning, comparative biology and taxonomic classification.</title>
        <authorList>
            <person name="Goeker M."/>
        </authorList>
    </citation>
    <scope>NUCLEOTIDE SEQUENCE [LARGE SCALE GENOMIC DNA]</scope>
    <source>
        <strain evidence="5 6">DSM 26048</strain>
    </source>
</reference>
<dbReference type="RefSeq" id="WP_209969962.1">
    <property type="nucleotide sequence ID" value="NZ_JAGGLB010000002.1"/>
</dbReference>
<accession>A0ABS4IQE2</accession>
<dbReference type="SUPFAM" id="SSF46689">
    <property type="entry name" value="Homeodomain-like"/>
    <property type="match status" value="1"/>
</dbReference>
<dbReference type="InterPro" id="IPR014710">
    <property type="entry name" value="RmlC-like_jellyroll"/>
</dbReference>
<comment type="caution">
    <text evidence="5">The sequence shown here is derived from an EMBL/GenBank/DDBJ whole genome shotgun (WGS) entry which is preliminary data.</text>
</comment>
<protein>
    <submittedName>
        <fullName evidence="5">AraC-like DNA-binding protein</fullName>
    </submittedName>
</protein>
<evidence type="ECO:0000256" key="2">
    <source>
        <dbReference type="ARBA" id="ARBA00023125"/>
    </source>
</evidence>
<dbReference type="SUPFAM" id="SSF51215">
    <property type="entry name" value="Regulatory protein AraC"/>
    <property type="match status" value="1"/>
</dbReference>
<dbReference type="PANTHER" id="PTHR43280:SF2">
    <property type="entry name" value="HTH-TYPE TRANSCRIPTIONAL REGULATOR EXSA"/>
    <property type="match status" value="1"/>
</dbReference>
<keyword evidence="2" id="KW-0238">DNA-binding</keyword>
<dbReference type="InterPro" id="IPR009057">
    <property type="entry name" value="Homeodomain-like_sf"/>
</dbReference>
<evidence type="ECO:0000256" key="3">
    <source>
        <dbReference type="ARBA" id="ARBA00023163"/>
    </source>
</evidence>
<evidence type="ECO:0000259" key="4">
    <source>
        <dbReference type="PROSITE" id="PS01124"/>
    </source>
</evidence>
<dbReference type="Pfam" id="PF02311">
    <property type="entry name" value="AraC_binding"/>
    <property type="match status" value="1"/>
</dbReference>
<dbReference type="InterPro" id="IPR018060">
    <property type="entry name" value="HTH_AraC"/>
</dbReference>
<gene>
    <name evidence="5" type="ORF">J2Z66_000721</name>
</gene>
<dbReference type="SMART" id="SM00342">
    <property type="entry name" value="HTH_ARAC"/>
    <property type="match status" value="1"/>
</dbReference>
<dbReference type="InterPro" id="IPR020449">
    <property type="entry name" value="Tscrpt_reg_AraC-type_HTH"/>
</dbReference>
<dbReference type="Gene3D" id="2.60.120.10">
    <property type="entry name" value="Jelly Rolls"/>
    <property type="match status" value="1"/>
</dbReference>
<dbReference type="PROSITE" id="PS01124">
    <property type="entry name" value="HTH_ARAC_FAMILY_2"/>
    <property type="match status" value="1"/>
</dbReference>
<keyword evidence="1" id="KW-0805">Transcription regulation</keyword>
<evidence type="ECO:0000313" key="6">
    <source>
        <dbReference type="Proteomes" id="UP001519287"/>
    </source>
</evidence>
<feature type="domain" description="HTH araC/xylS-type" evidence="4">
    <location>
        <begin position="184"/>
        <end position="282"/>
    </location>
</feature>
<sequence length="287" mass="33618">MQLDIPPLPQFITIGHGMWHPGECHFHRNFQVYDMLIVVRGTLYMAEEGKEYEIGAGNMLVLEPGKSHWGYRKCEEETEIYWMHFVHTAAPTLISDKQIQWSSLMRKGTERDEAPSEQMMYLPKFVHTDLAPFIPTLRELLHVHSTFTLSNVLRLQSLQLQFFSQMQDLVMASQIPTRSFQICKLVEDYLKKNITLPFSAALMQKKLQYNIDYLARCLKIYTGMTPLQYLQALRIEEVKRLLMNNNTPIPLIAEQAGFTDYNYFIRVFRKQVGVPPGKYRREKQGFM</sequence>